<dbReference type="AlphaFoldDB" id="W3XDK4"/>
<dbReference type="eggNOG" id="ENOG502QS8D">
    <property type="taxonomic scope" value="Eukaryota"/>
</dbReference>
<proteinExistence type="predicted"/>
<keyword evidence="4" id="KW-1185">Reference proteome</keyword>
<dbReference type="PANTHER" id="PTHR47585">
    <property type="match status" value="1"/>
</dbReference>
<sequence length="585" mass="64852">MASINTQRRPCRIMNISGSPADRRDVLALYAASDEPVDVFVGDWMSELNMPSRAYSVANGLGVGYEETFLEALEPALEHLARRKIKLAANGGTVAAKDLFDVVVKMVEEKQLDLVVAWVEGDLVMDQVQAQRENGTKFKHISTGEMLDEWEYTPLFAQCYLGGMGIAEAFRSGADIVICGRVADAAPIVGSAAWFHDWSRSDFDQLARSLIAGHLIECSTYVTGGNYTGFKSLDWDHLDDLGYPIAEIGPDGDVVITKPGGTGGMVNIETCKEQLLYEIQGKWYLNSDVTAVIEQAKFEQIGKDRVRLSGITGRPPPRTTKVGLTALGGYKAEVHWALVGLDITEKVKMLEIQMKASFGEERLKRFTTFSLTTYGSVPKNPTNMNAATVDLRLLVQAKNKEDLSDENFARPAFDIIMSSFPAATFHPDKRTATPLAYQEYFPTLIAQPTIKVHFSNPAQKTISIPPPDITIEHPEIQPSYETANPIPLETFGPTVQVPFGYRVLGRAGDKGSNCNVGFFVRDENEWPWLQSFLTTNTFTELMGEEYQGQTIDRMEFPNLWAVHFLVKDFLDRGVTANATYDVLGK</sequence>
<evidence type="ECO:0000259" key="2">
    <source>
        <dbReference type="Pfam" id="PF23544"/>
    </source>
</evidence>
<dbReference type="OrthoDB" id="10265871at2759"/>
<evidence type="ECO:0008006" key="5">
    <source>
        <dbReference type="Google" id="ProtNLM"/>
    </source>
</evidence>
<dbReference type="Pfam" id="PF07287">
    <property type="entry name" value="AtuA"/>
    <property type="match status" value="1"/>
</dbReference>
<dbReference type="OMA" id="MASINTQ"/>
<feature type="domain" description="AtuA-like ferredoxin-fold" evidence="2">
    <location>
        <begin position="505"/>
        <end position="585"/>
    </location>
</feature>
<evidence type="ECO:0000313" key="4">
    <source>
        <dbReference type="Proteomes" id="UP000030651"/>
    </source>
</evidence>
<dbReference type="GeneID" id="19267173"/>
<name>W3XDK4_PESFW</name>
<dbReference type="EMBL" id="KI912110">
    <property type="protein sequence ID" value="ETS84135.1"/>
    <property type="molecule type" value="Genomic_DNA"/>
</dbReference>
<reference evidence="4" key="1">
    <citation type="journal article" date="2015" name="BMC Genomics">
        <title>Genomic and transcriptomic analysis of the endophytic fungus Pestalotiopsis fici reveals its lifestyle and high potential for synthesis of natural products.</title>
        <authorList>
            <person name="Wang X."/>
            <person name="Zhang X."/>
            <person name="Liu L."/>
            <person name="Xiang M."/>
            <person name="Wang W."/>
            <person name="Sun X."/>
            <person name="Che Y."/>
            <person name="Guo L."/>
            <person name="Liu G."/>
            <person name="Guo L."/>
            <person name="Wang C."/>
            <person name="Yin W.B."/>
            <person name="Stadler M."/>
            <person name="Zhang X."/>
            <person name="Liu X."/>
        </authorList>
    </citation>
    <scope>NUCLEOTIDE SEQUENCE [LARGE SCALE GENOMIC DNA]</scope>
    <source>
        <strain evidence="4">W106-1 / CGMCC3.15140</strain>
    </source>
</reference>
<protein>
    <recommendedName>
        <fullName evidence="5">DUF1446 domain-containing protein</fullName>
    </recommendedName>
</protein>
<evidence type="ECO:0000313" key="3">
    <source>
        <dbReference type="EMBL" id="ETS84135.1"/>
    </source>
</evidence>
<gene>
    <name evidence="3" type="ORF">PFICI_02160</name>
</gene>
<feature type="domain" description="Acyclic terpene utilisation N-terminal" evidence="1">
    <location>
        <begin position="12"/>
        <end position="452"/>
    </location>
</feature>
<dbReference type="KEGG" id="pfy:PFICI_02160"/>
<dbReference type="PANTHER" id="PTHR47585:SF2">
    <property type="entry name" value="DUF1446 DOMAIN PROTEIN (AFU_ORTHOLOGUE AFUA_6G11420)"/>
    <property type="match status" value="1"/>
</dbReference>
<dbReference type="RefSeq" id="XP_007828932.1">
    <property type="nucleotide sequence ID" value="XM_007830741.1"/>
</dbReference>
<dbReference type="Proteomes" id="UP000030651">
    <property type="component" value="Unassembled WGS sequence"/>
</dbReference>
<dbReference type="Pfam" id="PF23544">
    <property type="entry name" value="AtuA_ferredoxin"/>
    <property type="match status" value="1"/>
</dbReference>
<dbReference type="InterPro" id="IPR010839">
    <property type="entry name" value="AtuA_N"/>
</dbReference>
<dbReference type="InterPro" id="IPR056362">
    <property type="entry name" value="AtuA-like_ferredoxin_dom"/>
</dbReference>
<dbReference type="InParanoid" id="W3XDK4"/>
<accession>W3XDK4</accession>
<organism evidence="3 4">
    <name type="scientific">Pestalotiopsis fici (strain W106-1 / CGMCC3.15140)</name>
    <dbReference type="NCBI Taxonomy" id="1229662"/>
    <lineage>
        <taxon>Eukaryota</taxon>
        <taxon>Fungi</taxon>
        <taxon>Dikarya</taxon>
        <taxon>Ascomycota</taxon>
        <taxon>Pezizomycotina</taxon>
        <taxon>Sordariomycetes</taxon>
        <taxon>Xylariomycetidae</taxon>
        <taxon>Amphisphaeriales</taxon>
        <taxon>Sporocadaceae</taxon>
        <taxon>Pestalotiopsis</taxon>
    </lineage>
</organism>
<dbReference type="HOGENOM" id="CLU_012617_0_1_1"/>
<evidence type="ECO:0000259" key="1">
    <source>
        <dbReference type="Pfam" id="PF07287"/>
    </source>
</evidence>